<keyword evidence="1" id="KW-0805">Transcription regulation</keyword>
<dbReference type="PANTHER" id="PTHR46796">
    <property type="entry name" value="HTH-TYPE TRANSCRIPTIONAL ACTIVATOR RHAS-RELATED"/>
    <property type="match status" value="1"/>
</dbReference>
<evidence type="ECO:0000256" key="1">
    <source>
        <dbReference type="ARBA" id="ARBA00023015"/>
    </source>
</evidence>
<keyword evidence="3" id="KW-0804">Transcription</keyword>
<dbReference type="Pfam" id="PF12833">
    <property type="entry name" value="HTH_18"/>
    <property type="match status" value="1"/>
</dbReference>
<protein>
    <submittedName>
        <fullName evidence="5">AraC family transcriptional regulator</fullName>
    </submittedName>
</protein>
<dbReference type="Proteomes" id="UP000245754">
    <property type="component" value="Unassembled WGS sequence"/>
</dbReference>
<keyword evidence="2" id="KW-0238">DNA-binding</keyword>
<dbReference type="AlphaFoldDB" id="A0A316ET59"/>
<dbReference type="EMBL" id="QGGT01000002">
    <property type="protein sequence ID" value="PWK34882.1"/>
    <property type="molecule type" value="Genomic_DNA"/>
</dbReference>
<organism evidence="5 6">
    <name type="scientific">Cupriavidus plantarum</name>
    <dbReference type="NCBI Taxonomy" id="942865"/>
    <lineage>
        <taxon>Bacteria</taxon>
        <taxon>Pseudomonadati</taxon>
        <taxon>Pseudomonadota</taxon>
        <taxon>Betaproteobacteria</taxon>
        <taxon>Burkholderiales</taxon>
        <taxon>Burkholderiaceae</taxon>
        <taxon>Cupriavidus</taxon>
    </lineage>
</organism>
<evidence type="ECO:0000313" key="6">
    <source>
        <dbReference type="Proteomes" id="UP000245754"/>
    </source>
</evidence>
<sequence length="501" mass="54202">MVSGIYFALVSGIAARAHLPRYAKAVFEADWQQAYALVADAADGDERQLGVGAVSRLQAVSDALALRDLDEEAEQGYARAQRVCRGAEQLRLVSCRNTGWQAFKRNRTSLARNCFTRIMHDDAASGAERTEAAIALALIDHQLGHQRAAEHAIAQARHSAAQADDALWADVVELLALDIGIQLAIRWSPGLADHVFWQSVRAAAPAATLGATLGASPQDMAAAASLRGNVREASVTGAGGNTGMWPVTLMARYAAYLTELAATASGDGDAARMLPTRMDALSLPERTVVHAHMRIDALMAALGGGFSLLTDRLYSTLDKRGDTAGAVRGHLDLLYASGKVAALRGQVASALDLWTIYSQEALQRLRTEVISMRAQDPRADASAQARADDIAGRLPAKYRRAYLYIVENIGHSTLTTREVAAHIDVTERALQMEFKRSLGMSPSALIRQLRLEGVRGDLLDDTRTHATVLDTASRWGFTSRSSLLKNYRRQFHESPSETIHG</sequence>
<dbReference type="SMART" id="SM00342">
    <property type="entry name" value="HTH_ARAC"/>
    <property type="match status" value="1"/>
</dbReference>
<dbReference type="InterPro" id="IPR050204">
    <property type="entry name" value="AraC_XylS_family_regulators"/>
</dbReference>
<feature type="domain" description="HTH araC/xylS-type" evidence="4">
    <location>
        <begin position="399"/>
        <end position="501"/>
    </location>
</feature>
<evidence type="ECO:0000256" key="3">
    <source>
        <dbReference type="ARBA" id="ARBA00023163"/>
    </source>
</evidence>
<name>A0A316ET59_9BURK</name>
<dbReference type="Gene3D" id="1.10.10.60">
    <property type="entry name" value="Homeodomain-like"/>
    <property type="match status" value="1"/>
</dbReference>
<accession>A0A316ET59</accession>
<dbReference type="PROSITE" id="PS01124">
    <property type="entry name" value="HTH_ARAC_FAMILY_2"/>
    <property type="match status" value="1"/>
</dbReference>
<dbReference type="PANTHER" id="PTHR46796:SF12">
    <property type="entry name" value="HTH-TYPE DNA-BINDING TRANSCRIPTIONAL ACTIVATOR EUTR"/>
    <property type="match status" value="1"/>
</dbReference>
<dbReference type="GO" id="GO:0043565">
    <property type="term" value="F:sequence-specific DNA binding"/>
    <property type="evidence" value="ECO:0007669"/>
    <property type="project" value="InterPro"/>
</dbReference>
<comment type="caution">
    <text evidence="5">The sequence shown here is derived from an EMBL/GenBank/DDBJ whole genome shotgun (WGS) entry which is preliminary data.</text>
</comment>
<keyword evidence="6" id="KW-1185">Reference proteome</keyword>
<reference evidence="5 6" key="1">
    <citation type="submission" date="2018-05" db="EMBL/GenBank/DDBJ databases">
        <title>Genomic Encyclopedia of Type Strains, Phase IV (KMG-V): Genome sequencing to study the core and pangenomes of soil and plant-associated prokaryotes.</title>
        <authorList>
            <person name="Whitman W."/>
        </authorList>
    </citation>
    <scope>NUCLEOTIDE SEQUENCE [LARGE SCALE GENOMIC DNA]</scope>
    <source>
        <strain evidence="5 6">SLV-132</strain>
    </source>
</reference>
<dbReference type="InterPro" id="IPR018060">
    <property type="entry name" value="HTH_AraC"/>
</dbReference>
<gene>
    <name evidence="5" type="ORF">C7419_102155</name>
</gene>
<dbReference type="GO" id="GO:0003700">
    <property type="term" value="F:DNA-binding transcription factor activity"/>
    <property type="evidence" value="ECO:0007669"/>
    <property type="project" value="InterPro"/>
</dbReference>
<dbReference type="RefSeq" id="WP_109583000.1">
    <property type="nucleotide sequence ID" value="NZ_QGGT01000002.1"/>
</dbReference>
<evidence type="ECO:0000256" key="2">
    <source>
        <dbReference type="ARBA" id="ARBA00023125"/>
    </source>
</evidence>
<proteinExistence type="predicted"/>
<evidence type="ECO:0000259" key="4">
    <source>
        <dbReference type="PROSITE" id="PS01124"/>
    </source>
</evidence>
<evidence type="ECO:0000313" key="5">
    <source>
        <dbReference type="EMBL" id="PWK34882.1"/>
    </source>
</evidence>